<organism evidence="1 2">
    <name type="scientific">Roridomyces roridus</name>
    <dbReference type="NCBI Taxonomy" id="1738132"/>
    <lineage>
        <taxon>Eukaryota</taxon>
        <taxon>Fungi</taxon>
        <taxon>Dikarya</taxon>
        <taxon>Basidiomycota</taxon>
        <taxon>Agaricomycotina</taxon>
        <taxon>Agaricomycetes</taxon>
        <taxon>Agaricomycetidae</taxon>
        <taxon>Agaricales</taxon>
        <taxon>Marasmiineae</taxon>
        <taxon>Mycenaceae</taxon>
        <taxon>Roridomyces</taxon>
    </lineage>
</organism>
<evidence type="ECO:0000313" key="2">
    <source>
        <dbReference type="Proteomes" id="UP001221142"/>
    </source>
</evidence>
<feature type="non-terminal residue" evidence="1">
    <location>
        <position position="1"/>
    </location>
</feature>
<protein>
    <submittedName>
        <fullName evidence="1">Uncharacterized protein</fullName>
    </submittedName>
</protein>
<dbReference type="EMBL" id="JARKIF010000023">
    <property type="protein sequence ID" value="KAJ7615897.1"/>
    <property type="molecule type" value="Genomic_DNA"/>
</dbReference>
<dbReference type="AlphaFoldDB" id="A0AAD7FCL9"/>
<comment type="caution">
    <text evidence="1">The sequence shown here is derived from an EMBL/GenBank/DDBJ whole genome shotgun (WGS) entry which is preliminary data.</text>
</comment>
<keyword evidence="2" id="KW-1185">Reference proteome</keyword>
<accession>A0AAD7FCL9</accession>
<reference evidence="1" key="1">
    <citation type="submission" date="2023-03" db="EMBL/GenBank/DDBJ databases">
        <title>Massive genome expansion in bonnet fungi (Mycena s.s.) driven by repeated elements and novel gene families across ecological guilds.</title>
        <authorList>
            <consortium name="Lawrence Berkeley National Laboratory"/>
            <person name="Harder C.B."/>
            <person name="Miyauchi S."/>
            <person name="Viragh M."/>
            <person name="Kuo A."/>
            <person name="Thoen E."/>
            <person name="Andreopoulos B."/>
            <person name="Lu D."/>
            <person name="Skrede I."/>
            <person name="Drula E."/>
            <person name="Henrissat B."/>
            <person name="Morin E."/>
            <person name="Kohler A."/>
            <person name="Barry K."/>
            <person name="LaButti K."/>
            <person name="Morin E."/>
            <person name="Salamov A."/>
            <person name="Lipzen A."/>
            <person name="Mereny Z."/>
            <person name="Hegedus B."/>
            <person name="Baldrian P."/>
            <person name="Stursova M."/>
            <person name="Weitz H."/>
            <person name="Taylor A."/>
            <person name="Grigoriev I.V."/>
            <person name="Nagy L.G."/>
            <person name="Martin F."/>
            <person name="Kauserud H."/>
        </authorList>
    </citation>
    <scope>NUCLEOTIDE SEQUENCE</scope>
    <source>
        <strain evidence="1">9284</strain>
    </source>
</reference>
<name>A0AAD7FCL9_9AGAR</name>
<sequence length="89" mass="10071">FRSFDPSGLDRLSAEQARSHGLPAIEMKMVIWAMSWDANVYQALRTFHAFKGFDPDSQELAIHLGQPLFQLSGEREESFAKGELRACMP</sequence>
<dbReference type="Proteomes" id="UP001221142">
    <property type="component" value="Unassembled WGS sequence"/>
</dbReference>
<evidence type="ECO:0000313" key="1">
    <source>
        <dbReference type="EMBL" id="KAJ7615897.1"/>
    </source>
</evidence>
<proteinExistence type="predicted"/>
<gene>
    <name evidence="1" type="ORF">FB45DRAFT_757561</name>
</gene>